<sequence>MFITSDLLEKYARKECNAAERVTVEQWLSVIDLEREVITSPQQAGLKEEIWSNIASRTILAKPKSQNRFLYAALTTAACVLFGIVSLHYYNSSTFASQILVNNLNGQEIKKINIGSLSFLVEPGSQCNISMDFLGEASDVKFCGAVSVISDSAKVQEFNIGTGTSGCTTVYQDKVKLQKGQTYLAMTDADYEVITATRDEIAEGLPRVFSSRLSERFKL</sequence>
<dbReference type="EMBL" id="MIKE01000011">
    <property type="protein sequence ID" value="OHT46419.1"/>
    <property type="molecule type" value="Genomic_DNA"/>
</dbReference>
<proteinExistence type="predicted"/>
<evidence type="ECO:0000313" key="2">
    <source>
        <dbReference type="EMBL" id="OHT46419.1"/>
    </source>
</evidence>
<gene>
    <name evidence="3" type="ORF">B0A71_02670</name>
    <name evidence="2" type="ORF">BHE19_02625</name>
</gene>
<organism evidence="2 4">
    <name type="scientific">Flavobacterium tructae</name>
    <dbReference type="NCBI Taxonomy" id="1114873"/>
    <lineage>
        <taxon>Bacteria</taxon>
        <taxon>Pseudomonadati</taxon>
        <taxon>Bacteroidota</taxon>
        <taxon>Flavobacteriia</taxon>
        <taxon>Flavobacteriales</taxon>
        <taxon>Flavobacteriaceae</taxon>
        <taxon>Flavobacterium</taxon>
    </lineage>
</organism>
<dbReference type="STRING" id="1278819.BHE19_02625"/>
<dbReference type="AlphaFoldDB" id="A0A1S1JA75"/>
<reference evidence="2" key="1">
    <citation type="submission" date="2016-09" db="EMBL/GenBank/DDBJ databases">
        <authorList>
            <person name="Capua I."/>
            <person name="De Benedictis P."/>
            <person name="Joannis T."/>
            <person name="Lombin L.H."/>
            <person name="Cattoli G."/>
        </authorList>
    </citation>
    <scope>NUCLEOTIDE SEQUENCE [LARGE SCALE GENOMIC DNA]</scope>
    <source>
        <strain evidence="2">MSU</strain>
    </source>
</reference>
<reference evidence="3 5" key="3">
    <citation type="submission" date="2016-11" db="EMBL/GenBank/DDBJ databases">
        <title>Whole genomes of Flavobacteriaceae.</title>
        <authorList>
            <person name="Stine C."/>
            <person name="Li C."/>
            <person name="Tadesse D."/>
        </authorList>
    </citation>
    <scope>NUCLEOTIDE SEQUENCE [LARGE SCALE GENOMIC DNA]</scope>
    <source>
        <strain evidence="3 5">ATCC BAA-2541</strain>
    </source>
</reference>
<evidence type="ECO:0000256" key="1">
    <source>
        <dbReference type="SAM" id="Phobius"/>
    </source>
</evidence>
<comment type="caution">
    <text evidence="2">The sequence shown here is derived from an EMBL/GenBank/DDBJ whole genome shotgun (WGS) entry which is preliminary data.</text>
</comment>
<evidence type="ECO:0000313" key="4">
    <source>
        <dbReference type="Proteomes" id="UP000180252"/>
    </source>
</evidence>
<accession>A0A1S1JA75</accession>
<dbReference type="OrthoDB" id="1345370at2"/>
<name>A0A1S1JA75_9FLAO</name>
<keyword evidence="5" id="KW-1185">Reference proteome</keyword>
<dbReference type="RefSeq" id="WP_017496931.1">
    <property type="nucleotide sequence ID" value="NZ_MIKE01000011.1"/>
</dbReference>
<protein>
    <submittedName>
        <fullName evidence="2">Uncharacterized protein</fullName>
    </submittedName>
</protein>
<keyword evidence="1" id="KW-0812">Transmembrane</keyword>
<dbReference type="Proteomes" id="UP000198319">
    <property type="component" value="Unassembled WGS sequence"/>
</dbReference>
<dbReference type="Proteomes" id="UP000180252">
    <property type="component" value="Unassembled WGS sequence"/>
</dbReference>
<feature type="transmembrane region" description="Helical" evidence="1">
    <location>
        <begin position="69"/>
        <end position="90"/>
    </location>
</feature>
<keyword evidence="1" id="KW-0472">Membrane</keyword>
<evidence type="ECO:0000313" key="3">
    <source>
        <dbReference type="EMBL" id="OXB22381.1"/>
    </source>
</evidence>
<dbReference type="EMBL" id="MUHG01000002">
    <property type="protein sequence ID" value="OXB22381.1"/>
    <property type="molecule type" value="Genomic_DNA"/>
</dbReference>
<reference evidence="4" key="2">
    <citation type="submission" date="2016-09" db="EMBL/GenBank/DDBJ databases">
        <authorList>
            <person name="Chen S."/>
            <person name="Walker E."/>
        </authorList>
    </citation>
    <scope>NUCLEOTIDE SEQUENCE [LARGE SCALE GENOMIC DNA]</scope>
    <source>
        <strain evidence="4">MSU</strain>
    </source>
</reference>
<keyword evidence="1" id="KW-1133">Transmembrane helix</keyword>
<evidence type="ECO:0000313" key="5">
    <source>
        <dbReference type="Proteomes" id="UP000198319"/>
    </source>
</evidence>